<keyword evidence="1" id="KW-0678">Repressor</keyword>
<dbReference type="PRINTS" id="PR00455">
    <property type="entry name" value="HTHTETR"/>
</dbReference>
<keyword evidence="8" id="KW-1185">Reference proteome</keyword>
<evidence type="ECO:0000256" key="4">
    <source>
        <dbReference type="ARBA" id="ARBA00023163"/>
    </source>
</evidence>
<dbReference type="Gene3D" id="1.10.10.60">
    <property type="entry name" value="Homeodomain-like"/>
    <property type="match status" value="1"/>
</dbReference>
<dbReference type="Pfam" id="PF00440">
    <property type="entry name" value="TetR_N"/>
    <property type="match status" value="1"/>
</dbReference>
<evidence type="ECO:0000256" key="1">
    <source>
        <dbReference type="ARBA" id="ARBA00022491"/>
    </source>
</evidence>
<keyword evidence="2" id="KW-0805">Transcription regulation</keyword>
<keyword evidence="3 5" id="KW-0238">DNA-binding</keyword>
<dbReference type="InterPro" id="IPR050109">
    <property type="entry name" value="HTH-type_TetR-like_transc_reg"/>
</dbReference>
<dbReference type="SUPFAM" id="SSF46689">
    <property type="entry name" value="Homeodomain-like"/>
    <property type="match status" value="1"/>
</dbReference>
<organism evidence="7 8">
    <name type="scientific">Cyclobacterium lianum</name>
    <dbReference type="NCBI Taxonomy" id="388280"/>
    <lineage>
        <taxon>Bacteria</taxon>
        <taxon>Pseudomonadati</taxon>
        <taxon>Bacteroidota</taxon>
        <taxon>Cytophagia</taxon>
        <taxon>Cytophagales</taxon>
        <taxon>Cyclobacteriaceae</taxon>
        <taxon>Cyclobacterium</taxon>
    </lineage>
</organism>
<feature type="domain" description="HTH tetR-type" evidence="6">
    <location>
        <begin position="7"/>
        <end position="67"/>
    </location>
</feature>
<dbReference type="Proteomes" id="UP000184513">
    <property type="component" value="Unassembled WGS sequence"/>
</dbReference>
<dbReference type="InterPro" id="IPR001647">
    <property type="entry name" value="HTH_TetR"/>
</dbReference>
<protein>
    <submittedName>
        <fullName evidence="7">Transcriptional regulator, TetR family</fullName>
    </submittedName>
</protein>
<dbReference type="PROSITE" id="PS50977">
    <property type="entry name" value="HTH_TETR_2"/>
    <property type="match status" value="1"/>
</dbReference>
<gene>
    <name evidence="7" type="ORF">SAMN04488057_107102</name>
</gene>
<dbReference type="InterPro" id="IPR009057">
    <property type="entry name" value="Homeodomain-like_sf"/>
</dbReference>
<evidence type="ECO:0000259" key="6">
    <source>
        <dbReference type="PROSITE" id="PS50977"/>
    </source>
</evidence>
<evidence type="ECO:0000256" key="5">
    <source>
        <dbReference type="PROSITE-ProRule" id="PRU00335"/>
    </source>
</evidence>
<dbReference type="STRING" id="388280.SAMN04488057_107102"/>
<dbReference type="GO" id="GO:0003700">
    <property type="term" value="F:DNA-binding transcription factor activity"/>
    <property type="evidence" value="ECO:0007669"/>
    <property type="project" value="TreeGrafter"/>
</dbReference>
<feature type="DNA-binding region" description="H-T-H motif" evidence="5">
    <location>
        <begin position="30"/>
        <end position="49"/>
    </location>
</feature>
<evidence type="ECO:0000313" key="7">
    <source>
        <dbReference type="EMBL" id="SHN12641.1"/>
    </source>
</evidence>
<dbReference type="Gene3D" id="1.10.357.10">
    <property type="entry name" value="Tetracycline Repressor, domain 2"/>
    <property type="match status" value="1"/>
</dbReference>
<dbReference type="AlphaFoldDB" id="A0A1M7P8T4"/>
<dbReference type="PANTHER" id="PTHR30055:SF175">
    <property type="entry name" value="HTH-TYPE TRANSCRIPTIONAL REPRESSOR KSTR2"/>
    <property type="match status" value="1"/>
</dbReference>
<evidence type="ECO:0000256" key="3">
    <source>
        <dbReference type="ARBA" id="ARBA00023125"/>
    </source>
</evidence>
<evidence type="ECO:0000313" key="8">
    <source>
        <dbReference type="Proteomes" id="UP000184513"/>
    </source>
</evidence>
<reference evidence="7 8" key="1">
    <citation type="submission" date="2016-11" db="EMBL/GenBank/DDBJ databases">
        <authorList>
            <person name="Jaros S."/>
            <person name="Januszkiewicz K."/>
            <person name="Wedrychowicz H."/>
        </authorList>
    </citation>
    <scope>NUCLEOTIDE SEQUENCE [LARGE SCALE GENOMIC DNA]</scope>
    <source>
        <strain evidence="7 8">CGMCC 1.6102</strain>
    </source>
</reference>
<dbReference type="EMBL" id="FRCY01000007">
    <property type="protein sequence ID" value="SHN12641.1"/>
    <property type="molecule type" value="Genomic_DNA"/>
</dbReference>
<dbReference type="SUPFAM" id="SSF48498">
    <property type="entry name" value="Tetracyclin repressor-like, C-terminal domain"/>
    <property type="match status" value="1"/>
</dbReference>
<evidence type="ECO:0000256" key="2">
    <source>
        <dbReference type="ARBA" id="ARBA00023015"/>
    </source>
</evidence>
<dbReference type="InterPro" id="IPR036271">
    <property type="entry name" value="Tet_transcr_reg_TetR-rel_C_sf"/>
</dbReference>
<sequence length="208" mass="24509">MFIEIHLEAKEKIIQVALEQFMVYGIRAVTMDQIARQVGMSKKTLYEEFSSKEDLVNAAFEIALREDECAFDQMMEEDEGVIDHLLRMTRYLRERFSSMNPLVMHEIQRFYPQCWKKLEDFKRDHAWKGIVEVLEKGKQSGDFREEINSEILAFMRLEQITSAFTGNVPGGKYSMLEYHLQIVDHFIHGILTEKGRSNYYKKLAIHQS</sequence>
<dbReference type="PANTHER" id="PTHR30055">
    <property type="entry name" value="HTH-TYPE TRANSCRIPTIONAL REGULATOR RUTR"/>
    <property type="match status" value="1"/>
</dbReference>
<keyword evidence="4" id="KW-0804">Transcription</keyword>
<name>A0A1M7P8T4_9BACT</name>
<accession>A0A1M7P8T4</accession>
<proteinExistence type="predicted"/>
<dbReference type="GO" id="GO:0000976">
    <property type="term" value="F:transcription cis-regulatory region binding"/>
    <property type="evidence" value="ECO:0007669"/>
    <property type="project" value="TreeGrafter"/>
</dbReference>